<keyword evidence="3" id="KW-1185">Reference proteome</keyword>
<gene>
    <name evidence="2" type="ORF">MMYC01_201586</name>
</gene>
<accession>A0A175WE55</accession>
<dbReference type="AlphaFoldDB" id="A0A175WE55"/>
<keyword evidence="2" id="KW-0418">Kinase</keyword>
<organism evidence="2 3">
    <name type="scientific">Madurella mycetomatis</name>
    <dbReference type="NCBI Taxonomy" id="100816"/>
    <lineage>
        <taxon>Eukaryota</taxon>
        <taxon>Fungi</taxon>
        <taxon>Dikarya</taxon>
        <taxon>Ascomycota</taxon>
        <taxon>Pezizomycotina</taxon>
        <taxon>Sordariomycetes</taxon>
        <taxon>Sordariomycetidae</taxon>
        <taxon>Sordariales</taxon>
        <taxon>Sordariales incertae sedis</taxon>
        <taxon>Madurella</taxon>
    </lineage>
</organism>
<dbReference type="Gene3D" id="1.20.120.1020">
    <property type="entry name" value="Prion-inhibition and propagation, HeLo domain"/>
    <property type="match status" value="1"/>
</dbReference>
<dbReference type="OrthoDB" id="1911848at2759"/>
<sequence length="642" mass="72017">MQVPGSRGWFRSNTTVLPVPNFESQLWQILPLSPLELSSLCLLSEASRSFALITDVFASDRVLRSYLGRVELQQMIFQAWEDGWRDSHGRLGKLEDFAATKPWLAAGILEQLVSVLRNFTEPERLQKRYGLGVQSSLLNRLGDLAADLKYAASYLYSLDGRRFSRKDLIVLTENQPRHIAFLQKVRFISVAAQPEPGEIVARLDEFNRSIQLYTADETRNRRVFELAVKDIKADPDRTRRLAEAAAYEAKHSVDPEAKAEFDNWSKFANFSLALKSATPGAMSRKKIFSRSELSFDSPYKIGPQSTLARLLDYPTKYQSRLVLVEWVTISKSVMATFDGMKAAWFVLHAEKPETLRLPDSIGLVYDEADAYTIGYVFQLPAHIRSNLPTKPAGARAGDLGYRVVRSPSTIAAQRKPTSLRQLIKKESRGLDLGIRFSIAKQVLDALHLMHAAEYIHKNIRPDNILFFPSPTRNGGDPDPTTLDYSNPLLVGFHNASLEIEIEASKPVEGLKPILKNRNPARIIALDCYQHPDRRLDPSSFYHRQYDLYSVGCVLLEIGLWETLDSVSGQDIAARACHPSVRPTKDDVWKDAETVRKAAKGLDVITGSVYADVTRRCLSLIPISGDIVELERELAGALSQCSA</sequence>
<dbReference type="EMBL" id="LCTW02000041">
    <property type="protein sequence ID" value="KXX81184.1"/>
    <property type="molecule type" value="Genomic_DNA"/>
</dbReference>
<evidence type="ECO:0000313" key="3">
    <source>
        <dbReference type="Proteomes" id="UP000078237"/>
    </source>
</evidence>
<evidence type="ECO:0000259" key="1">
    <source>
        <dbReference type="PROSITE" id="PS50011"/>
    </source>
</evidence>
<dbReference type="PANTHER" id="PTHR37542">
    <property type="entry name" value="HELO DOMAIN-CONTAINING PROTEIN-RELATED"/>
    <property type="match status" value="1"/>
</dbReference>
<name>A0A175WE55_9PEZI</name>
<dbReference type="Proteomes" id="UP000078237">
    <property type="component" value="Unassembled WGS sequence"/>
</dbReference>
<evidence type="ECO:0000313" key="2">
    <source>
        <dbReference type="EMBL" id="KXX81184.1"/>
    </source>
</evidence>
<dbReference type="GO" id="GO:0005524">
    <property type="term" value="F:ATP binding"/>
    <property type="evidence" value="ECO:0007669"/>
    <property type="project" value="InterPro"/>
</dbReference>
<dbReference type="InterPro" id="IPR011009">
    <property type="entry name" value="Kinase-like_dom_sf"/>
</dbReference>
<dbReference type="PANTHER" id="PTHR37542:SF3">
    <property type="entry name" value="PRION-INHIBITION AND PROPAGATION HELO DOMAIN-CONTAINING PROTEIN"/>
    <property type="match status" value="1"/>
</dbReference>
<reference evidence="2 3" key="1">
    <citation type="journal article" date="2016" name="Genome Announc.">
        <title>Genome Sequence of Madurella mycetomatis mm55, Isolated from a Human Mycetoma Case in Sudan.</title>
        <authorList>
            <person name="Smit S."/>
            <person name="Derks M.F."/>
            <person name="Bervoets S."/>
            <person name="Fahal A."/>
            <person name="van Leeuwen W."/>
            <person name="van Belkum A."/>
            <person name="van de Sande W.W."/>
        </authorList>
    </citation>
    <scope>NUCLEOTIDE SEQUENCE [LARGE SCALE GENOMIC DNA]</scope>
    <source>
        <strain evidence="3">mm55</strain>
    </source>
</reference>
<feature type="domain" description="Protein kinase" evidence="1">
    <location>
        <begin position="295"/>
        <end position="642"/>
    </location>
</feature>
<dbReference type="VEuPathDB" id="FungiDB:MMYC01_201586"/>
<proteinExistence type="predicted"/>
<dbReference type="SUPFAM" id="SSF56112">
    <property type="entry name" value="Protein kinase-like (PK-like)"/>
    <property type="match status" value="1"/>
</dbReference>
<protein>
    <submittedName>
        <fullName evidence="2">Serine/threonine-protein kinase PknD</fullName>
    </submittedName>
</protein>
<dbReference type="STRING" id="100816.A0A175WE55"/>
<dbReference type="InterPro" id="IPR038305">
    <property type="entry name" value="HeLo_sf"/>
</dbReference>
<dbReference type="GO" id="GO:0004672">
    <property type="term" value="F:protein kinase activity"/>
    <property type="evidence" value="ECO:0007669"/>
    <property type="project" value="InterPro"/>
</dbReference>
<comment type="caution">
    <text evidence="2">The sequence shown here is derived from an EMBL/GenBank/DDBJ whole genome shotgun (WGS) entry which is preliminary data.</text>
</comment>
<dbReference type="Gene3D" id="1.10.510.10">
    <property type="entry name" value="Transferase(Phosphotransferase) domain 1"/>
    <property type="match status" value="1"/>
</dbReference>
<dbReference type="InterPro" id="IPR000719">
    <property type="entry name" value="Prot_kinase_dom"/>
</dbReference>
<keyword evidence="2" id="KW-0808">Transferase</keyword>
<dbReference type="PROSITE" id="PS50011">
    <property type="entry name" value="PROTEIN_KINASE_DOM"/>
    <property type="match status" value="1"/>
</dbReference>